<evidence type="ECO:0000313" key="2">
    <source>
        <dbReference type="EMBL" id="KAK0469717.1"/>
    </source>
</evidence>
<organism evidence="2 3">
    <name type="scientific">Armillaria tabescens</name>
    <name type="common">Ringless honey mushroom</name>
    <name type="synonym">Agaricus tabescens</name>
    <dbReference type="NCBI Taxonomy" id="1929756"/>
    <lineage>
        <taxon>Eukaryota</taxon>
        <taxon>Fungi</taxon>
        <taxon>Dikarya</taxon>
        <taxon>Basidiomycota</taxon>
        <taxon>Agaricomycotina</taxon>
        <taxon>Agaricomycetes</taxon>
        <taxon>Agaricomycetidae</taxon>
        <taxon>Agaricales</taxon>
        <taxon>Marasmiineae</taxon>
        <taxon>Physalacriaceae</taxon>
        <taxon>Desarmillaria</taxon>
    </lineage>
</organism>
<dbReference type="CDD" id="cd18808">
    <property type="entry name" value="SF1_C_Upf1"/>
    <property type="match status" value="1"/>
</dbReference>
<dbReference type="InterPro" id="IPR027417">
    <property type="entry name" value="P-loop_NTPase"/>
</dbReference>
<reference evidence="2" key="1">
    <citation type="submission" date="2023-06" db="EMBL/GenBank/DDBJ databases">
        <authorList>
            <consortium name="Lawrence Berkeley National Laboratory"/>
            <person name="Ahrendt S."/>
            <person name="Sahu N."/>
            <person name="Indic B."/>
            <person name="Wong-Bajracharya J."/>
            <person name="Merenyi Z."/>
            <person name="Ke H.-M."/>
            <person name="Monk M."/>
            <person name="Kocsube S."/>
            <person name="Drula E."/>
            <person name="Lipzen A."/>
            <person name="Balint B."/>
            <person name="Henrissat B."/>
            <person name="Andreopoulos B."/>
            <person name="Martin F.M."/>
            <person name="Harder C.B."/>
            <person name="Rigling D."/>
            <person name="Ford K.L."/>
            <person name="Foster G.D."/>
            <person name="Pangilinan J."/>
            <person name="Papanicolaou A."/>
            <person name="Barry K."/>
            <person name="LaButti K."/>
            <person name="Viragh M."/>
            <person name="Koriabine M."/>
            <person name="Yan M."/>
            <person name="Riley R."/>
            <person name="Champramary S."/>
            <person name="Plett K.L."/>
            <person name="Tsai I.J."/>
            <person name="Slot J."/>
            <person name="Sipos G."/>
            <person name="Plett J."/>
            <person name="Nagy L.G."/>
            <person name="Grigoriev I.V."/>
        </authorList>
    </citation>
    <scope>NUCLEOTIDE SEQUENCE</scope>
    <source>
        <strain evidence="2">CCBAS 213</strain>
    </source>
</reference>
<name>A0AA39NPZ3_ARMTA</name>
<protein>
    <submittedName>
        <fullName evidence="2">AAA domain-containing protein</fullName>
    </submittedName>
</protein>
<dbReference type="RefSeq" id="XP_060339510.1">
    <property type="nucleotide sequence ID" value="XM_060482674.1"/>
</dbReference>
<dbReference type="InterPro" id="IPR047187">
    <property type="entry name" value="SF1_C_Upf1"/>
</dbReference>
<proteinExistence type="predicted"/>
<dbReference type="InterPro" id="IPR045055">
    <property type="entry name" value="DNA2/NAM7-like"/>
</dbReference>
<evidence type="ECO:0000259" key="1">
    <source>
        <dbReference type="Pfam" id="PF13087"/>
    </source>
</evidence>
<dbReference type="PANTHER" id="PTHR10887">
    <property type="entry name" value="DNA2/NAM7 HELICASE FAMILY"/>
    <property type="match status" value="1"/>
</dbReference>
<sequence length="124" mass="14035">MQDRGKSFKVITPYDAQRSAIENALKDAMLTWKDKCYNVDSFQGNEDDYIIVSVVRSKKLGFLVNERRVNVMLTRCKKGMIICSSRAFLEGIGSRSLIGGLAARMGTRSWVEYHEVLNGRLPTI</sequence>
<dbReference type="InterPro" id="IPR041679">
    <property type="entry name" value="DNA2/NAM7-like_C"/>
</dbReference>
<dbReference type="Pfam" id="PF13087">
    <property type="entry name" value="AAA_12"/>
    <property type="match status" value="1"/>
</dbReference>
<feature type="domain" description="DNA2/NAM7 helicase-like C-terminal" evidence="1">
    <location>
        <begin position="6"/>
        <end position="85"/>
    </location>
</feature>
<keyword evidence="3" id="KW-1185">Reference proteome</keyword>
<dbReference type="PANTHER" id="PTHR10887:SF495">
    <property type="entry name" value="HELICASE SENATAXIN ISOFORM X1-RELATED"/>
    <property type="match status" value="1"/>
</dbReference>
<evidence type="ECO:0000313" key="3">
    <source>
        <dbReference type="Proteomes" id="UP001175211"/>
    </source>
</evidence>
<gene>
    <name evidence="2" type="ORF">EV420DRAFT_58544</name>
</gene>
<dbReference type="GeneID" id="85366222"/>
<comment type="caution">
    <text evidence="2">The sequence shown here is derived from an EMBL/GenBank/DDBJ whole genome shotgun (WGS) entry which is preliminary data.</text>
</comment>
<dbReference type="Proteomes" id="UP001175211">
    <property type="component" value="Unassembled WGS sequence"/>
</dbReference>
<accession>A0AA39NPZ3</accession>
<dbReference type="AlphaFoldDB" id="A0AA39NPZ3"/>
<dbReference type="Gene3D" id="3.40.50.300">
    <property type="entry name" value="P-loop containing nucleotide triphosphate hydrolases"/>
    <property type="match status" value="1"/>
</dbReference>
<dbReference type="EMBL" id="JAUEPS010000001">
    <property type="protein sequence ID" value="KAK0469717.1"/>
    <property type="molecule type" value="Genomic_DNA"/>
</dbReference>
<dbReference type="SUPFAM" id="SSF52540">
    <property type="entry name" value="P-loop containing nucleoside triphosphate hydrolases"/>
    <property type="match status" value="1"/>
</dbReference>